<gene>
    <name evidence="3" type="ORF">SAMN05661053_1304</name>
</gene>
<sequence>MSEKKVIVITGAAQGIGLAAVKKYVKEGWAVAATDIKKEQLDGEVAKLTAQGADVTAYELDVANYKQGQEVVAQVVKKYGRIDALFNDAGIVGHRKNVLSFDPEEIKQAENVNLWGSLYLIQHVGRVFIEKGIKGAIVNVSSFVASFAEWTPFAYGISKTAVDGLTRAAAFHLGRYGIRVNSVAPGFTKTEMAIKHDYSDPKLRKAAEDRSILNRWIEPEEIANAVFFLTSDQASAITGIKLPVDAGYTATKEDNKVNIYGDAE</sequence>
<evidence type="ECO:0000256" key="1">
    <source>
        <dbReference type="ARBA" id="ARBA00006484"/>
    </source>
</evidence>
<dbReference type="CDD" id="cd05233">
    <property type="entry name" value="SDR_c"/>
    <property type="match status" value="1"/>
</dbReference>
<dbReference type="Pfam" id="PF13561">
    <property type="entry name" value="adh_short_C2"/>
    <property type="match status" value="1"/>
</dbReference>
<evidence type="ECO:0000256" key="2">
    <source>
        <dbReference type="ARBA" id="ARBA00023002"/>
    </source>
</evidence>
<dbReference type="PANTHER" id="PTHR24321:SF8">
    <property type="entry name" value="ESTRADIOL 17-BETA-DEHYDROGENASE 8-RELATED"/>
    <property type="match status" value="1"/>
</dbReference>
<keyword evidence="2" id="KW-0560">Oxidoreductase</keyword>
<dbReference type="InterPro" id="IPR036291">
    <property type="entry name" value="NAD(P)-bd_dom_sf"/>
</dbReference>
<dbReference type="FunFam" id="3.40.50.720:FF:000084">
    <property type="entry name" value="Short-chain dehydrogenase reductase"/>
    <property type="match status" value="1"/>
</dbReference>
<dbReference type="PANTHER" id="PTHR24321">
    <property type="entry name" value="DEHYDROGENASES, SHORT CHAIN"/>
    <property type="match status" value="1"/>
</dbReference>
<name>A0A380RYT5_FIBSU</name>
<accession>A0A380RYT5</accession>
<dbReference type="PRINTS" id="PR00081">
    <property type="entry name" value="GDHRDH"/>
</dbReference>
<dbReference type="EMBL" id="UHJL01000001">
    <property type="protein sequence ID" value="SUQ20052.1"/>
    <property type="molecule type" value="Genomic_DNA"/>
</dbReference>
<dbReference type="Proteomes" id="UP000255423">
    <property type="component" value="Unassembled WGS sequence"/>
</dbReference>
<evidence type="ECO:0000313" key="3">
    <source>
        <dbReference type="EMBL" id="SUQ20052.1"/>
    </source>
</evidence>
<dbReference type="AlphaFoldDB" id="A0A380RYT5"/>
<dbReference type="RefSeq" id="WP_085491967.1">
    <property type="nucleotide sequence ID" value="NZ_UHJL01000001.1"/>
</dbReference>
<comment type="similarity">
    <text evidence="1">Belongs to the short-chain dehydrogenases/reductases (SDR) family.</text>
</comment>
<reference evidence="3 4" key="1">
    <citation type="submission" date="2017-08" db="EMBL/GenBank/DDBJ databases">
        <authorList>
            <person name="de Groot N.N."/>
        </authorList>
    </citation>
    <scope>NUCLEOTIDE SEQUENCE [LARGE SCALE GENOMIC DNA]</scope>
    <source>
        <strain evidence="3 4">HM2</strain>
    </source>
</reference>
<dbReference type="GO" id="GO:0016491">
    <property type="term" value="F:oxidoreductase activity"/>
    <property type="evidence" value="ECO:0007669"/>
    <property type="project" value="UniProtKB-KW"/>
</dbReference>
<protein>
    <submittedName>
        <fullName evidence="3">Enoyl-(Acyl carrier protein) reductase</fullName>
    </submittedName>
</protein>
<dbReference type="InterPro" id="IPR002347">
    <property type="entry name" value="SDR_fam"/>
</dbReference>
<evidence type="ECO:0000313" key="4">
    <source>
        <dbReference type="Proteomes" id="UP000255423"/>
    </source>
</evidence>
<organism evidence="3 4">
    <name type="scientific">Fibrobacter succinogenes</name>
    <name type="common">Bacteroides succinogenes</name>
    <dbReference type="NCBI Taxonomy" id="833"/>
    <lineage>
        <taxon>Bacteria</taxon>
        <taxon>Pseudomonadati</taxon>
        <taxon>Fibrobacterota</taxon>
        <taxon>Fibrobacteria</taxon>
        <taxon>Fibrobacterales</taxon>
        <taxon>Fibrobacteraceae</taxon>
        <taxon>Fibrobacter</taxon>
    </lineage>
</organism>
<dbReference type="Gene3D" id="3.40.50.720">
    <property type="entry name" value="NAD(P)-binding Rossmann-like Domain"/>
    <property type="match status" value="1"/>
</dbReference>
<dbReference type="PRINTS" id="PR00080">
    <property type="entry name" value="SDRFAMILY"/>
</dbReference>
<proteinExistence type="inferred from homology"/>
<dbReference type="SUPFAM" id="SSF51735">
    <property type="entry name" value="NAD(P)-binding Rossmann-fold domains"/>
    <property type="match status" value="1"/>
</dbReference>